<feature type="domain" description="HTH crp-type" evidence="4">
    <location>
        <begin position="150"/>
        <end position="216"/>
    </location>
</feature>
<dbReference type="InterPro" id="IPR014710">
    <property type="entry name" value="RmlC-like_jellyroll"/>
</dbReference>
<evidence type="ECO:0000313" key="5">
    <source>
        <dbReference type="EMBL" id="SDK44212.1"/>
    </source>
</evidence>
<evidence type="ECO:0000313" key="6">
    <source>
        <dbReference type="Proteomes" id="UP000198917"/>
    </source>
</evidence>
<dbReference type="GO" id="GO:0006355">
    <property type="term" value="P:regulation of DNA-templated transcription"/>
    <property type="evidence" value="ECO:0007669"/>
    <property type="project" value="InterPro"/>
</dbReference>
<dbReference type="InterPro" id="IPR036390">
    <property type="entry name" value="WH_DNA-bd_sf"/>
</dbReference>
<proteinExistence type="predicted"/>
<dbReference type="SUPFAM" id="SSF46785">
    <property type="entry name" value="Winged helix' DNA-binding domain"/>
    <property type="match status" value="1"/>
</dbReference>
<dbReference type="InterPro" id="IPR012318">
    <property type="entry name" value="HTH_CRP"/>
</dbReference>
<keyword evidence="3" id="KW-0804">Transcription</keyword>
<evidence type="ECO:0000256" key="3">
    <source>
        <dbReference type="ARBA" id="ARBA00023163"/>
    </source>
</evidence>
<dbReference type="Pfam" id="PF13545">
    <property type="entry name" value="HTH_Crp_2"/>
    <property type="match status" value="1"/>
</dbReference>
<organism evidence="5 6">
    <name type="scientific">Agrobacterium fabrum</name>
    <dbReference type="NCBI Taxonomy" id="1176649"/>
    <lineage>
        <taxon>Bacteria</taxon>
        <taxon>Pseudomonadati</taxon>
        <taxon>Pseudomonadota</taxon>
        <taxon>Alphaproteobacteria</taxon>
        <taxon>Hyphomicrobiales</taxon>
        <taxon>Rhizobiaceae</taxon>
        <taxon>Rhizobium/Agrobacterium group</taxon>
        <taxon>Agrobacterium</taxon>
        <taxon>Agrobacterium tumefaciens complex</taxon>
    </lineage>
</organism>
<evidence type="ECO:0000256" key="2">
    <source>
        <dbReference type="ARBA" id="ARBA00023125"/>
    </source>
</evidence>
<dbReference type="GO" id="GO:0003677">
    <property type="term" value="F:DNA binding"/>
    <property type="evidence" value="ECO:0007669"/>
    <property type="project" value="UniProtKB-KW"/>
</dbReference>
<dbReference type="Gene3D" id="1.10.10.10">
    <property type="entry name" value="Winged helix-like DNA-binding domain superfamily/Winged helix DNA-binding domain"/>
    <property type="match status" value="1"/>
</dbReference>
<name>A0A7Z7BSD2_9HYPH</name>
<gene>
    <name evidence="5" type="ORF">SAMN05428983_4934</name>
</gene>
<dbReference type="EMBL" id="FNEW01000009">
    <property type="protein sequence ID" value="SDK44212.1"/>
    <property type="molecule type" value="Genomic_DNA"/>
</dbReference>
<protein>
    <submittedName>
        <fullName evidence="5">cAMP-binding domain of CRP or a regulatory subunit of cAMP-dependent protein kinases</fullName>
    </submittedName>
</protein>
<dbReference type="AlphaFoldDB" id="A0A7Z7BSD2"/>
<keyword evidence="1" id="KW-0805">Transcription regulation</keyword>
<evidence type="ECO:0000259" key="4">
    <source>
        <dbReference type="Pfam" id="PF13545"/>
    </source>
</evidence>
<evidence type="ECO:0000256" key="1">
    <source>
        <dbReference type="ARBA" id="ARBA00023015"/>
    </source>
</evidence>
<dbReference type="Proteomes" id="UP000198917">
    <property type="component" value="Unassembled WGS sequence"/>
</dbReference>
<dbReference type="InterPro" id="IPR036388">
    <property type="entry name" value="WH-like_DNA-bd_sf"/>
</dbReference>
<accession>A0A7Z7BSD2</accession>
<dbReference type="Gene3D" id="2.60.120.10">
    <property type="entry name" value="Jelly Rolls"/>
    <property type="match status" value="1"/>
</dbReference>
<reference evidence="5 6" key="1">
    <citation type="submission" date="2016-10" db="EMBL/GenBank/DDBJ databases">
        <authorList>
            <person name="Varghese N."/>
            <person name="Submissions S."/>
        </authorList>
    </citation>
    <scope>NUCLEOTIDE SEQUENCE [LARGE SCALE GENOMIC DNA]</scope>
    <source>
        <strain evidence="5 6">PDC82</strain>
    </source>
</reference>
<sequence length="248" mass="27563">MLESGFCVYNRLLQIIGKEGLARLVSRMEPVDLPMGHRLVTSDMLISHLCFIESGLASTVVRDDGGKSIETVLVGREGITGWPALLGAETTPSETIMCVGGRGFLITTVEIRQAMDEDTRLRELLLGYINICLLQVGHLVLANGQYGLRERLARWLLMCHDRLDTDDLPITHEFLSTVLGVRRPGITNELHVLEGIHAIRARRGNVRIINRSILEEVATITYGAPEKEYERLMARMQADVATPSLFSA</sequence>
<dbReference type="InterPro" id="IPR018490">
    <property type="entry name" value="cNMP-bd_dom_sf"/>
</dbReference>
<keyword evidence="2" id="KW-0238">DNA-binding</keyword>
<dbReference type="RefSeq" id="WP_006313619.1">
    <property type="nucleotide sequence ID" value="NZ_CP033024.1"/>
</dbReference>
<comment type="caution">
    <text evidence="5">The sequence shown here is derived from an EMBL/GenBank/DDBJ whole genome shotgun (WGS) entry which is preliminary data.</text>
</comment>
<dbReference type="SUPFAM" id="SSF51206">
    <property type="entry name" value="cAMP-binding domain-like"/>
    <property type="match status" value="1"/>
</dbReference>